<keyword evidence="2" id="KW-1185">Reference proteome</keyword>
<dbReference type="Proteomes" id="UP000298358">
    <property type="component" value="Unassembled WGS sequence"/>
</dbReference>
<dbReference type="OrthoDB" id="3691767at2"/>
<protein>
    <recommendedName>
        <fullName evidence="3">Uridine kinase</fullName>
    </recommendedName>
</protein>
<dbReference type="SUPFAM" id="SSF52540">
    <property type="entry name" value="P-loop containing nucleoside triphosphate hydrolases"/>
    <property type="match status" value="1"/>
</dbReference>
<dbReference type="Gene3D" id="3.40.50.300">
    <property type="entry name" value="P-loop containing nucleotide triphosphate hydrolases"/>
    <property type="match status" value="1"/>
</dbReference>
<evidence type="ECO:0000313" key="2">
    <source>
        <dbReference type="Proteomes" id="UP000298358"/>
    </source>
</evidence>
<comment type="caution">
    <text evidence="1">The sequence shown here is derived from an EMBL/GenBank/DDBJ whole genome shotgun (WGS) entry which is preliminary data.</text>
</comment>
<dbReference type="EMBL" id="SPQB01000029">
    <property type="protein sequence ID" value="TFU32298.1"/>
    <property type="molecule type" value="Genomic_DNA"/>
</dbReference>
<reference evidence="1 2" key="1">
    <citation type="submission" date="2019-03" db="EMBL/GenBank/DDBJ databases">
        <title>Diversity of the mouse oral microbiome.</title>
        <authorList>
            <person name="Joseph S."/>
            <person name="Aduse-Opoku J."/>
            <person name="Curtis M."/>
            <person name="Wade W."/>
            <person name="Hashim A."/>
        </authorList>
    </citation>
    <scope>NUCLEOTIDE SEQUENCE [LARGE SCALE GENOMIC DNA]</scope>
    <source>
        <strain evidence="1 2">P1012</strain>
    </source>
</reference>
<sequence length="197" mass="21823">MPSNVPPLAKVILIGGASGCGKSRLAEQSGLPLLRLDDFYRSGDDPALPRLSSGQVDWDHPGSWHQDRALAALDELARTGRTEVPIYDIAANGPVGVRTLELGAHRRFVAEGVFVAEVVEQARRRGILADAVSVNRSRWITMVLRFVRDVREHRKPVPFLIRRGMMLARREPGIVAHLRSTGFRPVSVRGIRRLLSV</sequence>
<dbReference type="RefSeq" id="WP_135114925.1">
    <property type="nucleotide sequence ID" value="NZ_JADGLL010000029.1"/>
</dbReference>
<proteinExistence type="predicted"/>
<dbReference type="AlphaFoldDB" id="A0A4Y9FSR1"/>
<evidence type="ECO:0008006" key="3">
    <source>
        <dbReference type="Google" id="ProtNLM"/>
    </source>
</evidence>
<organism evidence="1 2">
    <name type="scientific">Microbacterium paludicola</name>
    <dbReference type="NCBI Taxonomy" id="300019"/>
    <lineage>
        <taxon>Bacteria</taxon>
        <taxon>Bacillati</taxon>
        <taxon>Actinomycetota</taxon>
        <taxon>Actinomycetes</taxon>
        <taxon>Micrococcales</taxon>
        <taxon>Microbacteriaceae</taxon>
        <taxon>Microbacterium</taxon>
    </lineage>
</organism>
<dbReference type="InterPro" id="IPR027417">
    <property type="entry name" value="P-loop_NTPase"/>
</dbReference>
<accession>A0A4Y9FSR1</accession>
<name>A0A4Y9FSR1_9MICO</name>
<gene>
    <name evidence="1" type="ORF">E4U02_11225</name>
</gene>
<evidence type="ECO:0000313" key="1">
    <source>
        <dbReference type="EMBL" id="TFU32298.1"/>
    </source>
</evidence>